<dbReference type="AlphaFoldDB" id="R4XD35"/>
<feature type="transmembrane region" description="Helical" evidence="6">
    <location>
        <begin position="347"/>
        <end position="369"/>
    </location>
</feature>
<keyword evidence="9" id="KW-1185">Reference proteome</keyword>
<keyword evidence="5 6" id="KW-0472">Membrane</keyword>
<proteinExistence type="predicted"/>
<comment type="caution">
    <text evidence="8">The sequence shown here is derived from an EMBL/GenBank/DDBJ whole genome shotgun (WGS) entry which is preliminary data.</text>
</comment>
<gene>
    <name evidence="8" type="ORF">TAPDE_004118</name>
</gene>
<evidence type="ECO:0000256" key="7">
    <source>
        <dbReference type="SAM" id="SignalP"/>
    </source>
</evidence>
<dbReference type="Gene3D" id="1.20.1250.20">
    <property type="entry name" value="MFS general substrate transporter like domains"/>
    <property type="match status" value="1"/>
</dbReference>
<feature type="signal peptide" evidence="7">
    <location>
        <begin position="1"/>
        <end position="16"/>
    </location>
</feature>
<evidence type="ECO:0000256" key="4">
    <source>
        <dbReference type="ARBA" id="ARBA00022989"/>
    </source>
</evidence>
<evidence type="ECO:0008006" key="10">
    <source>
        <dbReference type="Google" id="ProtNLM"/>
    </source>
</evidence>
<evidence type="ECO:0000256" key="3">
    <source>
        <dbReference type="ARBA" id="ARBA00022692"/>
    </source>
</evidence>
<evidence type="ECO:0000313" key="9">
    <source>
        <dbReference type="Proteomes" id="UP000013776"/>
    </source>
</evidence>
<comment type="subcellular location">
    <subcellularLocation>
        <location evidence="1">Membrane</location>
        <topology evidence="1">Multi-pass membrane protein</topology>
    </subcellularLocation>
</comment>
<dbReference type="GO" id="GO:0005886">
    <property type="term" value="C:plasma membrane"/>
    <property type="evidence" value="ECO:0007669"/>
    <property type="project" value="TreeGrafter"/>
</dbReference>
<organism evidence="8 9">
    <name type="scientific">Taphrina deformans (strain PYCC 5710 / ATCC 11124 / CBS 356.35 / IMI 108563 / JCM 9778 / NBRC 8474)</name>
    <name type="common">Peach leaf curl fungus</name>
    <name type="synonym">Lalaria deformans</name>
    <dbReference type="NCBI Taxonomy" id="1097556"/>
    <lineage>
        <taxon>Eukaryota</taxon>
        <taxon>Fungi</taxon>
        <taxon>Dikarya</taxon>
        <taxon>Ascomycota</taxon>
        <taxon>Taphrinomycotina</taxon>
        <taxon>Taphrinomycetes</taxon>
        <taxon>Taphrinales</taxon>
        <taxon>Taphrinaceae</taxon>
        <taxon>Taphrina</taxon>
    </lineage>
</organism>
<dbReference type="Proteomes" id="UP000013776">
    <property type="component" value="Unassembled WGS sequence"/>
</dbReference>
<dbReference type="VEuPathDB" id="FungiDB:TAPDE_004118"/>
<feature type="transmembrane region" description="Helical" evidence="6">
    <location>
        <begin position="95"/>
        <end position="121"/>
    </location>
</feature>
<feature type="transmembrane region" description="Helical" evidence="6">
    <location>
        <begin position="177"/>
        <end position="198"/>
    </location>
</feature>
<dbReference type="PANTHER" id="PTHR19432:SF76">
    <property type="entry name" value="TRANSPORTER, PUTATIVE (EUROFUNG)-RELATED"/>
    <property type="match status" value="1"/>
</dbReference>
<evidence type="ECO:0000313" key="8">
    <source>
        <dbReference type="EMBL" id="CCG83791.1"/>
    </source>
</evidence>
<evidence type="ECO:0000256" key="6">
    <source>
        <dbReference type="SAM" id="Phobius"/>
    </source>
</evidence>
<feature type="transmembrane region" description="Helical" evidence="6">
    <location>
        <begin position="281"/>
        <end position="301"/>
    </location>
</feature>
<keyword evidence="2" id="KW-0813">Transport</keyword>
<feature type="chain" id="PRO_5004382023" description="Sucrose transport protein" evidence="7">
    <location>
        <begin position="17"/>
        <end position="501"/>
    </location>
</feature>
<feature type="transmembrane region" description="Helical" evidence="6">
    <location>
        <begin position="35"/>
        <end position="58"/>
    </location>
</feature>
<dbReference type="Pfam" id="PF07690">
    <property type="entry name" value="MFS_1"/>
    <property type="match status" value="1"/>
</dbReference>
<protein>
    <recommendedName>
        <fullName evidence="10">Sucrose transport protein</fullName>
    </recommendedName>
</protein>
<evidence type="ECO:0000256" key="1">
    <source>
        <dbReference type="ARBA" id="ARBA00004141"/>
    </source>
</evidence>
<dbReference type="eggNOG" id="KOG0637">
    <property type="taxonomic scope" value="Eukaryota"/>
</dbReference>
<evidence type="ECO:0000256" key="5">
    <source>
        <dbReference type="ARBA" id="ARBA00023136"/>
    </source>
</evidence>
<keyword evidence="7" id="KW-0732">Signal</keyword>
<dbReference type="InterPro" id="IPR036259">
    <property type="entry name" value="MFS_trans_sf"/>
</dbReference>
<dbReference type="PANTHER" id="PTHR19432">
    <property type="entry name" value="SUGAR TRANSPORTER"/>
    <property type="match status" value="1"/>
</dbReference>
<feature type="transmembrane region" description="Helical" evidence="6">
    <location>
        <begin position="147"/>
        <end position="165"/>
    </location>
</feature>
<name>R4XD35_TAPDE</name>
<dbReference type="STRING" id="1097556.R4XD35"/>
<evidence type="ECO:0000256" key="2">
    <source>
        <dbReference type="ARBA" id="ARBA00022448"/>
    </source>
</evidence>
<dbReference type="InterPro" id="IPR011701">
    <property type="entry name" value="MFS"/>
</dbReference>
<dbReference type="SUPFAM" id="SSF103473">
    <property type="entry name" value="MFS general substrate transporter"/>
    <property type="match status" value="1"/>
</dbReference>
<sequence>MILLTTSLFGLQFVWGTEQVYFMNYMVSIGLSKTWISLIWLAGPLSGLIVQPIVGAYSDSCQSSYGRRRPFLVLGCIITVICLFTVGWAHDISHALLPAALAQATTIMAVVASVFLLDFAVNTVQAVGRAIIVDSLPQDQQESGNAWASRLVAIGHLLAYFMGFLDLRGPLAFLGDTQFKIVIVLSNLALLCSVMITCRSVEERVLIDRGTEKEQSLATVLKSIWQTFKSLPKRIRCICLVQVLVWHGWFPFLFYSSTWIGEVYAREHSNEMIDADTRSRQGALAMTIFSCVTLTCTLLVPKYLAKDPKRSDESRHRLSLPHIWALSHFLFGLAMISAAFITSSVLAIMNIATCGFAWAVMSWVPFTLIGEEISKSATKSRRNSNIIVRTGASQVLLTTPDYYDDELEVEGLDENNYAALQRSLPASNDDAGSILGIHNIAICVPQFIISFISSIVFRLLEPKPVTDGNVSVQDGPNAIGVVLAIGGVFAIAGGVLTLRKL</sequence>
<dbReference type="EMBL" id="CAHR02000177">
    <property type="protein sequence ID" value="CCG83791.1"/>
    <property type="molecule type" value="Genomic_DNA"/>
</dbReference>
<accession>R4XD35</accession>
<dbReference type="OrthoDB" id="28755at2759"/>
<reference evidence="8 9" key="1">
    <citation type="journal article" date="2013" name="MBio">
        <title>Genome sequencing of the plant pathogen Taphrina deformans, the causal agent of peach leaf curl.</title>
        <authorList>
            <person name="Cisse O.H."/>
            <person name="Almeida J.M.G.C.F."/>
            <person name="Fonseca A."/>
            <person name="Kumar A.A."/>
            <person name="Salojaervi J."/>
            <person name="Overmyer K."/>
            <person name="Hauser P.M."/>
            <person name="Pagni M."/>
        </authorList>
    </citation>
    <scope>NUCLEOTIDE SEQUENCE [LARGE SCALE GENOMIC DNA]</scope>
    <source>
        <strain evidence="9">PYCC 5710 / ATCC 11124 / CBS 356.35 / IMI 108563 / JCM 9778 / NBRC 8474</strain>
    </source>
</reference>
<feature type="transmembrane region" description="Helical" evidence="6">
    <location>
        <begin position="237"/>
        <end position="261"/>
    </location>
</feature>
<feature type="transmembrane region" description="Helical" evidence="6">
    <location>
        <begin position="477"/>
        <end position="498"/>
    </location>
</feature>
<keyword evidence="4 6" id="KW-1133">Transmembrane helix</keyword>
<feature type="transmembrane region" description="Helical" evidence="6">
    <location>
        <begin position="70"/>
        <end position="89"/>
    </location>
</feature>
<keyword evidence="3 6" id="KW-0812">Transmembrane</keyword>
<dbReference type="GO" id="GO:0008506">
    <property type="term" value="F:sucrose:proton symporter activity"/>
    <property type="evidence" value="ECO:0007669"/>
    <property type="project" value="TreeGrafter"/>
</dbReference>
<feature type="transmembrane region" description="Helical" evidence="6">
    <location>
        <begin position="431"/>
        <end position="457"/>
    </location>
</feature>
<feature type="transmembrane region" description="Helical" evidence="6">
    <location>
        <begin position="322"/>
        <end position="341"/>
    </location>
</feature>